<keyword evidence="3" id="KW-1185">Reference proteome</keyword>
<sequence>MNPAISVHDPTTSALKNLPYSSRSDAPVNSVGAGSRWLAGGCGGGADWRETAAGARERGVLANRGPAGGRPEAASGTRETGVLMSHRPAGGRPGGCRQVRSGGLGVSHSAPRAAFAVAAEGRGALTAAQEVNGQSEGRGMPGGPLEGDWEAAVGTGPEHVVWVRSLGARRSSLRLS</sequence>
<protein>
    <submittedName>
        <fullName evidence="2">Uncharacterized protein</fullName>
    </submittedName>
</protein>
<organism evidence="2 3">
    <name type="scientific">Pleurodeles waltl</name>
    <name type="common">Iberian ribbed newt</name>
    <dbReference type="NCBI Taxonomy" id="8319"/>
    <lineage>
        <taxon>Eukaryota</taxon>
        <taxon>Metazoa</taxon>
        <taxon>Chordata</taxon>
        <taxon>Craniata</taxon>
        <taxon>Vertebrata</taxon>
        <taxon>Euteleostomi</taxon>
        <taxon>Amphibia</taxon>
        <taxon>Batrachia</taxon>
        <taxon>Caudata</taxon>
        <taxon>Salamandroidea</taxon>
        <taxon>Salamandridae</taxon>
        <taxon>Pleurodelinae</taxon>
        <taxon>Pleurodeles</taxon>
    </lineage>
</organism>
<gene>
    <name evidence="2" type="ORF">NDU88_006698</name>
</gene>
<dbReference type="EMBL" id="JANPWB010000009">
    <property type="protein sequence ID" value="KAJ1153940.1"/>
    <property type="molecule type" value="Genomic_DNA"/>
</dbReference>
<accession>A0AAV7RQZ9</accession>
<reference evidence="2" key="1">
    <citation type="journal article" date="2022" name="bioRxiv">
        <title>Sequencing and chromosome-scale assembly of the giantPleurodeles waltlgenome.</title>
        <authorList>
            <person name="Brown T."/>
            <person name="Elewa A."/>
            <person name="Iarovenko S."/>
            <person name="Subramanian E."/>
            <person name="Araus A.J."/>
            <person name="Petzold A."/>
            <person name="Susuki M."/>
            <person name="Suzuki K.-i.T."/>
            <person name="Hayashi T."/>
            <person name="Toyoda A."/>
            <person name="Oliveira C."/>
            <person name="Osipova E."/>
            <person name="Leigh N.D."/>
            <person name="Simon A."/>
            <person name="Yun M.H."/>
        </authorList>
    </citation>
    <scope>NUCLEOTIDE SEQUENCE</scope>
    <source>
        <strain evidence="2">20211129_DDA</strain>
        <tissue evidence="2">Liver</tissue>
    </source>
</reference>
<evidence type="ECO:0000313" key="2">
    <source>
        <dbReference type="EMBL" id="KAJ1153940.1"/>
    </source>
</evidence>
<feature type="region of interest" description="Disordered" evidence="1">
    <location>
        <begin position="1"/>
        <end position="30"/>
    </location>
</feature>
<name>A0AAV7RQZ9_PLEWA</name>
<evidence type="ECO:0000256" key="1">
    <source>
        <dbReference type="SAM" id="MobiDB-lite"/>
    </source>
</evidence>
<comment type="caution">
    <text evidence="2">The sequence shown here is derived from an EMBL/GenBank/DDBJ whole genome shotgun (WGS) entry which is preliminary data.</text>
</comment>
<proteinExistence type="predicted"/>
<evidence type="ECO:0000313" key="3">
    <source>
        <dbReference type="Proteomes" id="UP001066276"/>
    </source>
</evidence>
<dbReference type="AlphaFoldDB" id="A0AAV7RQZ9"/>
<feature type="compositionally biased region" description="Polar residues" evidence="1">
    <location>
        <begin position="9"/>
        <end position="24"/>
    </location>
</feature>
<dbReference type="Proteomes" id="UP001066276">
    <property type="component" value="Chromosome 5"/>
</dbReference>